<name>A0AAV9ISF2_CYACA</name>
<dbReference type="AlphaFoldDB" id="A0AAV9ISF2"/>
<evidence type="ECO:0000313" key="1">
    <source>
        <dbReference type="EMBL" id="KAK4535272.1"/>
    </source>
</evidence>
<comment type="caution">
    <text evidence="1">The sequence shown here is derived from an EMBL/GenBank/DDBJ whole genome shotgun (WGS) entry which is preliminary data.</text>
</comment>
<keyword evidence="2" id="KW-1185">Reference proteome</keyword>
<accession>A0AAV9ISF2</accession>
<organism evidence="1 2">
    <name type="scientific">Cyanidium caldarium</name>
    <name type="common">Red alga</name>
    <dbReference type="NCBI Taxonomy" id="2771"/>
    <lineage>
        <taxon>Eukaryota</taxon>
        <taxon>Rhodophyta</taxon>
        <taxon>Bangiophyceae</taxon>
        <taxon>Cyanidiales</taxon>
        <taxon>Cyanidiaceae</taxon>
        <taxon>Cyanidium</taxon>
    </lineage>
</organism>
<reference evidence="1 2" key="1">
    <citation type="submission" date="2022-07" db="EMBL/GenBank/DDBJ databases">
        <title>Genome-wide signatures of adaptation to extreme environments.</title>
        <authorList>
            <person name="Cho C.H."/>
            <person name="Yoon H.S."/>
        </authorList>
    </citation>
    <scope>NUCLEOTIDE SEQUENCE [LARGE SCALE GENOMIC DNA]</scope>
    <source>
        <strain evidence="1 2">DBV 063 E5</strain>
    </source>
</reference>
<proteinExistence type="predicted"/>
<dbReference type="EMBL" id="JANCYW010000004">
    <property type="protein sequence ID" value="KAK4535272.1"/>
    <property type="molecule type" value="Genomic_DNA"/>
</dbReference>
<evidence type="ECO:0000313" key="2">
    <source>
        <dbReference type="Proteomes" id="UP001301350"/>
    </source>
</evidence>
<gene>
    <name evidence="1" type="ORF">CDCA_CDCA04G1297</name>
</gene>
<protein>
    <submittedName>
        <fullName evidence="1">Uncharacterized protein</fullName>
    </submittedName>
</protein>
<dbReference type="Proteomes" id="UP001301350">
    <property type="component" value="Unassembled WGS sequence"/>
</dbReference>
<sequence>MAPAIPEKASSVVVAAETAAAPLAMDARSTGEYVIRLEGIHALQSAQERMLRWMARQEESLQTLHKRLDEVERQLRGRCPLPHAAHRAPHRLGTERQTRAYVHYTEGPATPDKCRAHDAHGHDPDATDWVQQAARRLQDIANRVPSTASVDGMHNRAAAAAAAAAPVASGQWIWVSMPAAGAPSEDETGAPWAGTASLTDHDIQRARSPFQVAQVGQHDGQRCLYSVRFSDGVVGKVSDASCTSTDADASFLRAVRTDELVGERVAMHSGRSVWCLGFVAAWQDAEYRCMTVRLDGGGCKTYILNDITRFMLLPPEYACVGRHMQWQAPSQPGRVMRVQRYDGQRRRYALQAVRTGDADTDRAPVACWFNPVTDSYRLLLEEEEEEERQEIPTDACRARPTAKAIVSLPRRRKRTHASATASVSATTPVTRALVCASIADDLRRHRGPRSDDLIVTLYVLKKYTTVGARYDATGLTADELYEQALRDALLAPSTDLQASRQGVADVLACEAVRVQSGGKRYTFFERVSSEGEETGCGMQEECTWRPECRVRYAVTGTKV</sequence>